<keyword evidence="1" id="KW-1133">Transmembrane helix</keyword>
<evidence type="ECO:0000313" key="2">
    <source>
        <dbReference type="EMBL" id="DAD67604.1"/>
    </source>
</evidence>
<accession>A0A8S5LC67</accession>
<dbReference type="GO" id="GO:0050482">
    <property type="term" value="P:arachidonate secretion"/>
    <property type="evidence" value="ECO:0007669"/>
    <property type="project" value="InterPro"/>
</dbReference>
<dbReference type="GO" id="GO:0004623">
    <property type="term" value="F:phospholipase A2 activity"/>
    <property type="evidence" value="ECO:0007669"/>
    <property type="project" value="InterPro"/>
</dbReference>
<proteinExistence type="predicted"/>
<keyword evidence="1" id="KW-0812">Transmembrane</keyword>
<organism evidence="2">
    <name type="scientific">Siphoviridae sp. cttU829</name>
    <dbReference type="NCBI Taxonomy" id="2823605"/>
    <lineage>
        <taxon>Viruses</taxon>
        <taxon>Duplodnaviria</taxon>
        <taxon>Heunggongvirae</taxon>
        <taxon>Uroviricota</taxon>
        <taxon>Caudoviricetes</taxon>
    </lineage>
</organism>
<keyword evidence="1" id="KW-0472">Membrane</keyword>
<protein>
    <submittedName>
        <fullName evidence="2">Phospholipase A2</fullName>
    </submittedName>
</protein>
<feature type="transmembrane region" description="Helical" evidence="1">
    <location>
        <begin position="68"/>
        <end position="89"/>
    </location>
</feature>
<dbReference type="Gene3D" id="1.20.90.10">
    <property type="entry name" value="Phospholipase A2 domain"/>
    <property type="match status" value="1"/>
</dbReference>
<evidence type="ECO:0000256" key="1">
    <source>
        <dbReference type="SAM" id="Phobius"/>
    </source>
</evidence>
<sequence length="92" mass="10921">MRGCGCEKGLLRWLRPPYAKLFHPACYEHDADYERGGGKEDRRCADRALYLNMLSIADKRKGRPYAHWRLVSVALLYYMAVRAFGWHYFNYQ</sequence>
<dbReference type="GO" id="GO:0006644">
    <property type="term" value="P:phospholipid metabolic process"/>
    <property type="evidence" value="ECO:0007669"/>
    <property type="project" value="InterPro"/>
</dbReference>
<reference evidence="2" key="1">
    <citation type="journal article" date="2021" name="Proc. Natl. Acad. Sci. U.S.A.">
        <title>A Catalog of Tens of Thousands of Viruses from Human Metagenomes Reveals Hidden Associations with Chronic Diseases.</title>
        <authorList>
            <person name="Tisza M.J."/>
            <person name="Buck C.B."/>
        </authorList>
    </citation>
    <scope>NUCLEOTIDE SEQUENCE</scope>
    <source>
        <strain evidence="2">CttU829</strain>
    </source>
</reference>
<name>A0A8S5LC67_9CAUD</name>
<dbReference type="SUPFAM" id="SSF48619">
    <property type="entry name" value="Phospholipase A2, PLA2"/>
    <property type="match status" value="1"/>
</dbReference>
<dbReference type="EMBL" id="BK014681">
    <property type="protein sequence ID" value="DAD67604.1"/>
    <property type="molecule type" value="Genomic_DNA"/>
</dbReference>
<dbReference type="InterPro" id="IPR036444">
    <property type="entry name" value="PLipase_A2_dom_sf"/>
</dbReference>